<keyword evidence="1" id="KW-0808">Transferase</keyword>
<dbReference type="SUPFAM" id="SSF55729">
    <property type="entry name" value="Acyl-CoA N-acyltransferases (Nat)"/>
    <property type="match status" value="1"/>
</dbReference>
<dbReference type="InterPro" id="IPR016181">
    <property type="entry name" value="Acyl_CoA_acyltransferase"/>
</dbReference>
<reference evidence="1" key="2">
    <citation type="submission" date="2014-03" db="EMBL/GenBank/DDBJ databases">
        <authorList>
            <person name="Perrineau M.-M."/>
            <person name="Le Roux C."/>
            <person name="Galiana A."/>
            <person name="Faye A."/>
            <person name="Duponnois R."/>
            <person name="Prin Y."/>
            <person name="Goh D."/>
            <person name="Bena G."/>
        </authorList>
    </citation>
    <scope>NUCLEOTIDE SEQUENCE</scope>
    <source>
        <strain evidence="1">STM8089</strain>
    </source>
</reference>
<organism evidence="1">
    <name type="scientific">Mesorhizobium sp. STM 8089</name>
    <dbReference type="NCBI Taxonomy" id="1483239"/>
    <lineage>
        <taxon>Bacteria</taxon>
        <taxon>Pseudomonadati</taxon>
        <taxon>Pseudomonadota</taxon>
        <taxon>Alphaproteobacteria</taxon>
        <taxon>Hyphomicrobiales</taxon>
        <taxon>Phyllobacteriaceae</taxon>
        <taxon>Mesorhizobium</taxon>
    </lineage>
</organism>
<dbReference type="InterPro" id="IPR003484">
    <property type="entry name" value="NodA"/>
</dbReference>
<dbReference type="EMBL" id="KJ649502">
    <property type="protein sequence ID" value="AIG95682.1"/>
    <property type="molecule type" value="Genomic_DNA"/>
</dbReference>
<dbReference type="GO" id="GO:0005829">
    <property type="term" value="C:cytosol"/>
    <property type="evidence" value="ECO:0007669"/>
    <property type="project" value="InterPro"/>
</dbReference>
<gene>
    <name evidence="1" type="primary">nodA</name>
</gene>
<accession>A0A075W694</accession>
<dbReference type="Gene3D" id="3.40.630.30">
    <property type="match status" value="1"/>
</dbReference>
<evidence type="ECO:0000313" key="1">
    <source>
        <dbReference type="EMBL" id="AIG95682.1"/>
    </source>
</evidence>
<reference evidence="1" key="1">
    <citation type="journal article" date="2014" name="Appl. Environ. Microbiol.">
        <title>Differing Courses of Genetic Evolution of Bradyrhizobium Inoculants as Revealed by Long-Term Molecular Tracing in Acacia mangium Plantations.</title>
        <authorList>
            <person name="Perrineau M.M."/>
            <person name="Le Roux C."/>
            <person name="Galiana A."/>
            <person name="Faye A."/>
            <person name="Duponnois R."/>
            <person name="Goh D."/>
            <person name="Prin Y."/>
            <person name="Bena G."/>
        </authorList>
    </citation>
    <scope>NUCLEOTIDE SEQUENCE</scope>
    <source>
        <strain evidence="1">STM8089</strain>
    </source>
</reference>
<dbReference type="AlphaFoldDB" id="A0A075W694"/>
<protein>
    <submittedName>
        <fullName evidence="1">N-acyltransferase</fullName>
    </submittedName>
</protein>
<name>A0A075W694_9HYPH</name>
<proteinExistence type="predicted"/>
<dbReference type="Pfam" id="PF02474">
    <property type="entry name" value="NodA"/>
    <property type="match status" value="1"/>
</dbReference>
<dbReference type="GO" id="GO:0016746">
    <property type="term" value="F:acyltransferase activity"/>
    <property type="evidence" value="ECO:0007669"/>
    <property type="project" value="UniProtKB-KW"/>
</dbReference>
<sequence>MRSDLRFRRCWENELQLADHTELAEFFRNTYGPTGVFNAAPFEGSKSWAGARPELRLIAYDSMGVAAHFGILRRFIKVGAVDLLVAEIGLYGVRPDLEGRGTSRSLVINALHPTLEKLGVPFGFAAVRHALRKHFARLGRHDSVAILEGVRVRSTLPDVYPDKLPTRDEDVLIVVVPIGSSISDWPHGTTIDRNGPEL</sequence>
<dbReference type="NCBIfam" id="NF001974">
    <property type="entry name" value="PRK00756.1"/>
    <property type="match status" value="1"/>
</dbReference>
<keyword evidence="1" id="KW-0012">Acyltransferase</keyword>
<dbReference type="NCBIfam" id="TIGR04245">
    <property type="entry name" value="nodulat_NodA"/>
    <property type="match status" value="1"/>
</dbReference>